<comment type="caution">
    <text evidence="1">The sequence shown here is derived from an EMBL/GenBank/DDBJ whole genome shotgun (WGS) entry which is preliminary data.</text>
</comment>
<protein>
    <submittedName>
        <fullName evidence="1">Uncharacterized protein</fullName>
    </submittedName>
</protein>
<dbReference type="EMBL" id="ADLQ01000117">
    <property type="protein sequence ID" value="EGA91471.1"/>
    <property type="molecule type" value="Genomic_DNA"/>
</dbReference>
<dbReference type="eggNOG" id="ENOG5032ZMR">
    <property type="taxonomic scope" value="Bacteria"/>
</dbReference>
<accession>E7GUR6</accession>
<gene>
    <name evidence="1" type="ORF">HMPREF9474_04661</name>
</gene>
<proteinExistence type="predicted"/>
<evidence type="ECO:0000313" key="2">
    <source>
        <dbReference type="Proteomes" id="UP000002970"/>
    </source>
</evidence>
<reference evidence="1 2" key="1">
    <citation type="submission" date="2010-12" db="EMBL/GenBank/DDBJ databases">
        <title>The Genome Sequence of Clostridium symbiosum strain WAL-14163.</title>
        <authorList>
            <person name="Earl A."/>
            <person name="Ward D."/>
            <person name="Feldgarden M."/>
            <person name="Gevers D."/>
            <person name="Finegold S.M."/>
            <person name="Summanen P.H."/>
            <person name="Molitoris D.R."/>
            <person name="Vaisanen M.L."/>
            <person name="Daigneault M."/>
            <person name="Young S.K."/>
            <person name="Zeng Q."/>
            <person name="Gargeya S."/>
            <person name="Fitzgerald M."/>
            <person name="Haas B."/>
            <person name="Abouelleil A."/>
            <person name="Alvarado L."/>
            <person name="Arachchi H.M."/>
            <person name="Berlin A."/>
            <person name="Brown A."/>
            <person name="Chapman S.B."/>
            <person name="Chen Z."/>
            <person name="Dunbar C."/>
            <person name="Freedman E."/>
            <person name="Gearin G."/>
            <person name="Gellesch M."/>
            <person name="Goldberg J."/>
            <person name="Griggs A."/>
            <person name="Gujja S."/>
            <person name="Heilman E."/>
            <person name="Heiman D."/>
            <person name="Howarth C."/>
            <person name="Larson L."/>
            <person name="Lui A."/>
            <person name="MacDonald P.J.P."/>
            <person name="Mehta T."/>
            <person name="Montmayeur A."/>
            <person name="Murphy C."/>
            <person name="Neiman D."/>
            <person name="Pearson M."/>
            <person name="Priest M."/>
            <person name="Roberts A."/>
            <person name="Saif S."/>
            <person name="Shea T."/>
            <person name="Shenoy N."/>
            <person name="Sisk P."/>
            <person name="Stolte C."/>
            <person name="Sykes S."/>
            <person name="White J."/>
            <person name="Yandava C."/>
            <person name="Nusbaum C."/>
            <person name="Birren B."/>
        </authorList>
    </citation>
    <scope>NUCLEOTIDE SEQUENCE [LARGE SCALE GENOMIC DNA]</scope>
    <source>
        <strain evidence="1 2">WAL-14163</strain>
    </source>
</reference>
<name>E7GUR6_CLOS6</name>
<organism evidence="1 2">
    <name type="scientific">Clostridium symbiosum (strain WAL-14163)</name>
    <dbReference type="NCBI Taxonomy" id="742740"/>
    <lineage>
        <taxon>Bacteria</taxon>
        <taxon>Bacillati</taxon>
        <taxon>Bacillota</taxon>
        <taxon>Clostridia</taxon>
        <taxon>Lachnospirales</taxon>
        <taxon>Lachnospiraceae</taxon>
        <taxon>Otoolea</taxon>
    </lineage>
</organism>
<dbReference type="HOGENOM" id="CLU_185086_0_0_9"/>
<dbReference type="Proteomes" id="UP000002970">
    <property type="component" value="Unassembled WGS sequence"/>
</dbReference>
<evidence type="ECO:0000313" key="1">
    <source>
        <dbReference type="EMBL" id="EGA91471.1"/>
    </source>
</evidence>
<dbReference type="AlphaFoldDB" id="E7GUR6"/>
<keyword evidence="2" id="KW-1185">Reference proteome</keyword>
<sequence length="94" mass="10770">MRGRRLITASYSIARRKVGAAGMYFTEGKQRAFELLMQQKPGFDRYQSGCAGGDVDCGTCRFYRPGWKYEFCVFKECPYCPGKRTRKTPASMDK</sequence>